<dbReference type="EMBL" id="KI669460">
    <property type="protein sequence ID" value="OCF59400.1"/>
    <property type="molecule type" value="Genomic_DNA"/>
</dbReference>
<dbReference type="CDD" id="cd18787">
    <property type="entry name" value="SF2_C_DEAD"/>
    <property type="match status" value="1"/>
</dbReference>
<reference evidence="10 11" key="1">
    <citation type="submission" date="2013-07" db="EMBL/GenBank/DDBJ databases">
        <title>The Genome Sequence of Kwoniella mangroviensis CBS10435.</title>
        <authorList>
            <consortium name="The Broad Institute Genome Sequencing Platform"/>
            <person name="Cuomo C."/>
            <person name="Litvintseva A."/>
            <person name="Chen Y."/>
            <person name="Heitman J."/>
            <person name="Sun S."/>
            <person name="Springer D."/>
            <person name="Dromer F."/>
            <person name="Young S.K."/>
            <person name="Zeng Q."/>
            <person name="Gargeya S."/>
            <person name="Fitzgerald M."/>
            <person name="Abouelleil A."/>
            <person name="Alvarado L."/>
            <person name="Berlin A.M."/>
            <person name="Chapman S.B."/>
            <person name="Dewar J."/>
            <person name="Goldberg J."/>
            <person name="Griggs A."/>
            <person name="Gujja S."/>
            <person name="Hansen M."/>
            <person name="Howarth C."/>
            <person name="Imamovic A."/>
            <person name="Larimer J."/>
            <person name="McCowan C."/>
            <person name="Murphy C."/>
            <person name="Pearson M."/>
            <person name="Priest M."/>
            <person name="Roberts A."/>
            <person name="Saif S."/>
            <person name="Shea T."/>
            <person name="Sykes S."/>
            <person name="Wortman J."/>
            <person name="Nusbaum C."/>
            <person name="Birren B."/>
        </authorList>
    </citation>
    <scope>NUCLEOTIDE SEQUENCE [LARGE SCALE GENOMIC DNA]</scope>
    <source>
        <strain evidence="10 11">CBS 10435</strain>
    </source>
</reference>
<name>A0A1B9IV42_9TREE</name>
<keyword evidence="11" id="KW-1185">Reference proteome</keyword>
<evidence type="ECO:0000313" key="11">
    <source>
        <dbReference type="Proteomes" id="UP000092583"/>
    </source>
</evidence>
<dbReference type="InterPro" id="IPR027417">
    <property type="entry name" value="P-loop_NTPase"/>
</dbReference>
<feature type="region of interest" description="Disordered" evidence="7">
    <location>
        <begin position="86"/>
        <end position="189"/>
    </location>
</feature>
<evidence type="ECO:0000256" key="7">
    <source>
        <dbReference type="SAM" id="MobiDB-lite"/>
    </source>
</evidence>
<organism evidence="10 11">
    <name type="scientific">Kwoniella mangroviensis CBS 10435</name>
    <dbReference type="NCBI Taxonomy" id="1331196"/>
    <lineage>
        <taxon>Eukaryota</taxon>
        <taxon>Fungi</taxon>
        <taxon>Dikarya</taxon>
        <taxon>Basidiomycota</taxon>
        <taxon>Agaricomycotina</taxon>
        <taxon>Tremellomycetes</taxon>
        <taxon>Tremellales</taxon>
        <taxon>Cryptococcaceae</taxon>
        <taxon>Kwoniella</taxon>
    </lineage>
</organism>
<feature type="compositionally biased region" description="Acidic residues" evidence="7">
    <location>
        <begin position="694"/>
        <end position="705"/>
    </location>
</feature>
<keyword evidence="3 6" id="KW-0347">Helicase</keyword>
<dbReference type="Proteomes" id="UP000092583">
    <property type="component" value="Unassembled WGS sequence"/>
</dbReference>
<comment type="catalytic activity">
    <reaction evidence="6">
        <text>ATP + H2O = ADP + phosphate + H(+)</text>
        <dbReference type="Rhea" id="RHEA:13065"/>
        <dbReference type="ChEBI" id="CHEBI:15377"/>
        <dbReference type="ChEBI" id="CHEBI:15378"/>
        <dbReference type="ChEBI" id="CHEBI:30616"/>
        <dbReference type="ChEBI" id="CHEBI:43474"/>
        <dbReference type="ChEBI" id="CHEBI:456216"/>
        <dbReference type="EC" id="3.6.4.13"/>
    </reaction>
</comment>
<evidence type="ECO:0000256" key="4">
    <source>
        <dbReference type="ARBA" id="ARBA00022840"/>
    </source>
</evidence>
<evidence type="ECO:0000256" key="5">
    <source>
        <dbReference type="ARBA" id="ARBA00022884"/>
    </source>
</evidence>
<dbReference type="PANTHER" id="PTHR24031">
    <property type="entry name" value="RNA HELICASE"/>
    <property type="match status" value="1"/>
</dbReference>
<feature type="domain" description="Helicase C-terminal" evidence="9">
    <location>
        <begin position="505"/>
        <end position="652"/>
    </location>
</feature>
<gene>
    <name evidence="10" type="ORF">L486_02065</name>
</gene>
<dbReference type="Pfam" id="PF00271">
    <property type="entry name" value="Helicase_C"/>
    <property type="match status" value="1"/>
</dbReference>
<dbReference type="PROSITE" id="PS51192">
    <property type="entry name" value="HELICASE_ATP_BIND_1"/>
    <property type="match status" value="1"/>
</dbReference>
<dbReference type="PROSITE" id="PS51194">
    <property type="entry name" value="HELICASE_CTER"/>
    <property type="match status" value="1"/>
</dbReference>
<evidence type="ECO:0000313" key="10">
    <source>
        <dbReference type="EMBL" id="OCF59400.1"/>
    </source>
</evidence>
<comment type="similarity">
    <text evidence="6">Belongs to the DEAD box helicase family.</text>
</comment>
<dbReference type="OrthoDB" id="4310724at2759"/>
<dbReference type="GO" id="GO:0016787">
    <property type="term" value="F:hydrolase activity"/>
    <property type="evidence" value="ECO:0007669"/>
    <property type="project" value="UniProtKB-KW"/>
</dbReference>
<feature type="compositionally biased region" description="Basic and acidic residues" evidence="7">
    <location>
        <begin position="109"/>
        <end position="118"/>
    </location>
</feature>
<dbReference type="InterPro" id="IPR014001">
    <property type="entry name" value="Helicase_ATP-bd"/>
</dbReference>
<feature type="compositionally biased region" description="Acidic residues" evidence="7">
    <location>
        <begin position="164"/>
        <end position="188"/>
    </location>
</feature>
<reference evidence="11" key="2">
    <citation type="submission" date="2013-12" db="EMBL/GenBank/DDBJ databases">
        <title>Evolution of pathogenesis and genome organization in the Tremellales.</title>
        <authorList>
            <person name="Cuomo C."/>
            <person name="Litvintseva A."/>
            <person name="Heitman J."/>
            <person name="Chen Y."/>
            <person name="Sun S."/>
            <person name="Springer D."/>
            <person name="Dromer F."/>
            <person name="Young S."/>
            <person name="Zeng Q."/>
            <person name="Chapman S."/>
            <person name="Gujja S."/>
            <person name="Saif S."/>
            <person name="Birren B."/>
        </authorList>
    </citation>
    <scope>NUCLEOTIDE SEQUENCE [LARGE SCALE GENOMIC DNA]</scope>
    <source>
        <strain evidence="11">CBS 10435</strain>
    </source>
</reference>
<dbReference type="SUPFAM" id="SSF52540">
    <property type="entry name" value="P-loop containing nucleoside triphosphate hydrolases"/>
    <property type="match status" value="2"/>
</dbReference>
<keyword evidence="5 6" id="KW-0694">RNA-binding</keyword>
<feature type="region of interest" description="Disordered" evidence="7">
    <location>
        <begin position="780"/>
        <end position="808"/>
    </location>
</feature>
<dbReference type="Pfam" id="PF00270">
    <property type="entry name" value="DEAD"/>
    <property type="match status" value="1"/>
</dbReference>
<evidence type="ECO:0000256" key="3">
    <source>
        <dbReference type="ARBA" id="ARBA00022806"/>
    </source>
</evidence>
<evidence type="ECO:0000256" key="1">
    <source>
        <dbReference type="ARBA" id="ARBA00022741"/>
    </source>
</evidence>
<evidence type="ECO:0000259" key="9">
    <source>
        <dbReference type="PROSITE" id="PS51194"/>
    </source>
</evidence>
<dbReference type="PROSITE" id="PS00039">
    <property type="entry name" value="DEAD_ATP_HELICASE"/>
    <property type="match status" value="1"/>
</dbReference>
<feature type="compositionally biased region" description="Basic residues" evidence="7">
    <location>
        <begin position="10"/>
        <end position="29"/>
    </location>
</feature>
<comment type="function">
    <text evidence="6">RNA helicase.</text>
</comment>
<feature type="compositionally biased region" description="Low complexity" evidence="7">
    <location>
        <begin position="30"/>
        <end position="40"/>
    </location>
</feature>
<feature type="region of interest" description="Disordered" evidence="7">
    <location>
        <begin position="1"/>
        <end position="52"/>
    </location>
</feature>
<feature type="region of interest" description="Disordered" evidence="7">
    <location>
        <begin position="296"/>
        <end position="326"/>
    </location>
</feature>
<evidence type="ECO:0000259" key="8">
    <source>
        <dbReference type="PROSITE" id="PS51192"/>
    </source>
</evidence>
<dbReference type="InterPro" id="IPR001650">
    <property type="entry name" value="Helicase_C-like"/>
</dbReference>
<feature type="region of interest" description="Disordered" evidence="7">
    <location>
        <begin position="694"/>
        <end position="720"/>
    </location>
</feature>
<dbReference type="STRING" id="1331196.A0A1B9IV42"/>
<dbReference type="AlphaFoldDB" id="A0A1B9IV42"/>
<dbReference type="EC" id="3.6.4.13" evidence="6"/>
<evidence type="ECO:0000256" key="6">
    <source>
        <dbReference type="RuleBase" id="RU365068"/>
    </source>
</evidence>
<protein>
    <recommendedName>
        <fullName evidence="6">ATP-dependent RNA helicase</fullName>
        <ecNumber evidence="6">3.6.4.13</ecNumber>
    </recommendedName>
</protein>
<dbReference type="CDD" id="cd17946">
    <property type="entry name" value="DEADc_DDX24"/>
    <property type="match status" value="1"/>
</dbReference>
<dbReference type="GO" id="GO:0005524">
    <property type="term" value="F:ATP binding"/>
    <property type="evidence" value="ECO:0007669"/>
    <property type="project" value="UniProtKB-UniRule"/>
</dbReference>
<feature type="domain" description="Helicase ATP-binding" evidence="8">
    <location>
        <begin position="225"/>
        <end position="455"/>
    </location>
</feature>
<dbReference type="SMART" id="SM00487">
    <property type="entry name" value="DEXDc"/>
    <property type="match status" value="1"/>
</dbReference>
<dbReference type="Gene3D" id="3.40.50.300">
    <property type="entry name" value="P-loop containing nucleotide triphosphate hydrolases"/>
    <property type="match status" value="2"/>
</dbReference>
<dbReference type="InterPro" id="IPR000629">
    <property type="entry name" value="RNA-helicase_DEAD-box_CS"/>
</dbReference>
<comment type="domain">
    <text evidence="6">The Q motif is unique to and characteristic of the DEAD box family of RNA helicases and controls ATP binding and hydrolysis.</text>
</comment>
<feature type="compositionally biased region" description="Acidic residues" evidence="7">
    <location>
        <begin position="119"/>
        <end position="155"/>
    </location>
</feature>
<dbReference type="SMART" id="SM00490">
    <property type="entry name" value="HELICc"/>
    <property type="match status" value="1"/>
</dbReference>
<keyword evidence="1 6" id="KW-0547">Nucleotide-binding</keyword>
<keyword evidence="2 6" id="KW-0378">Hydrolase</keyword>
<keyword evidence="4 6" id="KW-0067">ATP-binding</keyword>
<dbReference type="InterPro" id="IPR011545">
    <property type="entry name" value="DEAD/DEAH_box_helicase_dom"/>
</dbReference>
<dbReference type="GO" id="GO:0003723">
    <property type="term" value="F:RNA binding"/>
    <property type="evidence" value="ECO:0007669"/>
    <property type="project" value="UniProtKB-UniRule"/>
</dbReference>
<sequence>MSLSEDKMAQIKRKLNASTKMKSKGKSKSSHSLGSPSSTKPRPRARLAPNELKWKAVNTSSFSGIDGGGGMMMLEELDDVDIEWDEGEGGSRVARFVATEGKKKKEKGKGKGKEKAVEDVTEINDDIDEEQEQENVADEEEEVTDEADEEEEESPDFAALAQEDMNDEDDEDHEDDGDEGEVEEEPLFDDALLPEWKDITLHTLLKKAFLATGYVKPTDIQKRAIPAGLSGRDVVGVAETGSGKTLAYSLPILSHLLRKPVPASKKRKLSGLILCPTRELALQVVDHLNALLKHTVSTTEDDEEEKEGTSSKSKGPPRISVGSVVGGLSAQKQKRILDRGCDILVATPGRLWDLIKADDDLASGIRTLRFLVIDEADRMIENGHFAELENIVRLTQRSEAATQGPDDDDPVFAQMSTLLEDSKARDDMQTFVFSATLSKDLQQNLKRRHQSGGRKKGKRSSTLEDLVDKLDFRDPKPEVIDLSPEGGVVSTLRESMIECVVSDKDLYLYYFLLRYPGRSLVFVGSIDGIRRLIPLFTLLQLPIFPLHSQLQQKQRLKNLDRFKSTKNGILIATDVAARGLDIPQVDHVIHFNLPRTADAYIHRSGRTARAKNEGFALQLCSPEDKGVQRALMKSLGRTHELPELPIESGFLPSLRERIRIAREIEKAEHTQQKSTHDKNWLIETAELMDLDIDPDLLSDQDDQDPDLPYTKKQKTKKGAKRVDVRGLKDELRGLLSEKLLARGVSARYPTSGSKIIVDDLLRETGHATLLGAGTKKAYDEVQSSKGKRKLGQKRGGAAAGLVNKKKKI</sequence>
<dbReference type="GO" id="GO:0003724">
    <property type="term" value="F:RNA helicase activity"/>
    <property type="evidence" value="ECO:0007669"/>
    <property type="project" value="UniProtKB-EC"/>
</dbReference>
<proteinExistence type="inferred from homology"/>
<evidence type="ECO:0000256" key="2">
    <source>
        <dbReference type="ARBA" id="ARBA00022801"/>
    </source>
</evidence>
<accession>A0A1B9IV42</accession>